<evidence type="ECO:0000256" key="10">
    <source>
        <dbReference type="SAM" id="Phobius"/>
    </source>
</evidence>
<dbReference type="GO" id="GO:0006886">
    <property type="term" value="P:intracellular protein transport"/>
    <property type="evidence" value="ECO:0007669"/>
    <property type="project" value="InterPro"/>
</dbReference>
<feature type="transmembrane region" description="Helical" evidence="10">
    <location>
        <begin position="135"/>
        <end position="158"/>
    </location>
</feature>
<dbReference type="InterPro" id="IPR016024">
    <property type="entry name" value="ARM-type_fold"/>
</dbReference>
<evidence type="ECO:0000256" key="4">
    <source>
        <dbReference type="ARBA" id="ARBA00022692"/>
    </source>
</evidence>
<dbReference type="GO" id="GO:0016192">
    <property type="term" value="P:vesicle-mediated transport"/>
    <property type="evidence" value="ECO:0007669"/>
    <property type="project" value="InterPro"/>
</dbReference>
<keyword evidence="7 10" id="KW-1133">Transmembrane helix</keyword>
<evidence type="ECO:0000256" key="8">
    <source>
        <dbReference type="ARBA" id="ARBA00023136"/>
    </source>
</evidence>
<accession>A0A0G4KQP0</accession>
<dbReference type="InterPro" id="IPR027417">
    <property type="entry name" value="P-loop_NTPase"/>
</dbReference>
<dbReference type="Pfam" id="PF00083">
    <property type="entry name" value="Sugar_tr"/>
    <property type="match status" value="2"/>
</dbReference>
<keyword evidence="8 10" id="KW-0472">Membrane</keyword>
<dbReference type="InterPro" id="IPR003593">
    <property type="entry name" value="AAA+_ATPase"/>
</dbReference>
<feature type="transmembrane region" description="Helical" evidence="10">
    <location>
        <begin position="545"/>
        <end position="564"/>
    </location>
</feature>
<feature type="transmembrane region" description="Helical" evidence="10">
    <location>
        <begin position="170"/>
        <end position="191"/>
    </location>
</feature>
<dbReference type="SUPFAM" id="SSF52540">
    <property type="entry name" value="P-loop containing nucleoside triphosphate hydrolases"/>
    <property type="match status" value="1"/>
</dbReference>
<evidence type="ECO:0000256" key="5">
    <source>
        <dbReference type="ARBA" id="ARBA00022741"/>
    </source>
</evidence>
<evidence type="ECO:0000313" key="13">
    <source>
        <dbReference type="Proteomes" id="UP000045706"/>
    </source>
</evidence>
<protein>
    <recommendedName>
        <fullName evidence="11">Major facilitator superfamily (MFS) profile domain-containing protein</fullName>
    </recommendedName>
</protein>
<keyword evidence="6" id="KW-0067">ATP-binding</keyword>
<evidence type="ECO:0000256" key="3">
    <source>
        <dbReference type="ARBA" id="ARBA00011054"/>
    </source>
</evidence>
<feature type="transmembrane region" description="Helical" evidence="10">
    <location>
        <begin position="76"/>
        <end position="99"/>
    </location>
</feature>
<dbReference type="InterPro" id="IPR036259">
    <property type="entry name" value="MFS_trans_sf"/>
</dbReference>
<dbReference type="PANTHER" id="PTHR48022:SF29">
    <property type="entry name" value="SUGAR TRANSPORTER, PUTATIVE (AFU_ORTHOLOGUE AFUA_6G14500)-RELATED"/>
    <property type="match status" value="1"/>
</dbReference>
<dbReference type="InterPro" id="IPR011989">
    <property type="entry name" value="ARM-like"/>
</dbReference>
<dbReference type="SUPFAM" id="SSF48371">
    <property type="entry name" value="ARM repeat"/>
    <property type="match status" value="1"/>
</dbReference>
<feature type="transmembrane region" description="Helical" evidence="10">
    <location>
        <begin position="203"/>
        <end position="222"/>
    </location>
</feature>
<dbReference type="GO" id="GO:0030117">
    <property type="term" value="C:membrane coat"/>
    <property type="evidence" value="ECO:0007669"/>
    <property type="project" value="InterPro"/>
</dbReference>
<reference evidence="13" key="1">
    <citation type="submission" date="2015-05" db="EMBL/GenBank/DDBJ databases">
        <authorList>
            <person name="Fogelqvist Johan"/>
        </authorList>
    </citation>
    <scope>NUCLEOTIDE SEQUENCE [LARGE SCALE GENOMIC DNA]</scope>
</reference>
<evidence type="ECO:0000259" key="11">
    <source>
        <dbReference type="PROSITE" id="PS50850"/>
    </source>
</evidence>
<dbReference type="EMBL" id="CVQI01002669">
    <property type="protein sequence ID" value="CRK12016.1"/>
    <property type="molecule type" value="Genomic_DNA"/>
</dbReference>
<dbReference type="InterPro" id="IPR020846">
    <property type="entry name" value="MFS_dom"/>
</dbReference>
<evidence type="ECO:0000256" key="9">
    <source>
        <dbReference type="SAM" id="MobiDB-lite"/>
    </source>
</evidence>
<name>A0A0G4KQP0_VERLO</name>
<comment type="similarity">
    <text evidence="3">Belongs to the ABC transporter superfamily. ABCF family. EF3 subfamily.</text>
</comment>
<keyword evidence="5" id="KW-0547">Nucleotide-binding</keyword>
<dbReference type="Pfam" id="PF01602">
    <property type="entry name" value="Adaptin_N"/>
    <property type="match status" value="1"/>
</dbReference>
<dbReference type="Gene3D" id="3.40.50.300">
    <property type="entry name" value="P-loop containing nucleotide triphosphate hydrolases"/>
    <property type="match status" value="1"/>
</dbReference>
<feature type="transmembrane region" description="Helical" evidence="10">
    <location>
        <begin position="515"/>
        <end position="533"/>
    </location>
</feature>
<feature type="transmembrane region" description="Helical" evidence="10">
    <location>
        <begin position="359"/>
        <end position="377"/>
    </location>
</feature>
<dbReference type="Gene3D" id="1.20.1250.20">
    <property type="entry name" value="MFS general substrate transporter like domains"/>
    <property type="match status" value="1"/>
</dbReference>
<dbReference type="InterPro" id="IPR050360">
    <property type="entry name" value="MFS_Sugar_Transporters"/>
</dbReference>
<feature type="transmembrane region" description="Helical" evidence="10">
    <location>
        <begin position="38"/>
        <end position="56"/>
    </location>
</feature>
<dbReference type="InterPro" id="IPR002553">
    <property type="entry name" value="Clathrin/coatomer_adapt-like_N"/>
</dbReference>
<feature type="region of interest" description="Disordered" evidence="9">
    <location>
        <begin position="839"/>
        <end position="874"/>
    </location>
</feature>
<dbReference type="SUPFAM" id="SSF103473">
    <property type="entry name" value="MFS general substrate transporter"/>
    <property type="match status" value="1"/>
</dbReference>
<evidence type="ECO:0000313" key="12">
    <source>
        <dbReference type="EMBL" id="CRK12016.1"/>
    </source>
</evidence>
<dbReference type="InterPro" id="IPR003439">
    <property type="entry name" value="ABC_transporter-like_ATP-bd"/>
</dbReference>
<sequence length="1148" mass="126660">MVVHSSGRKAETGAADPIITRISEEDKVAWYKKPNLRYLYLMLFPTCMGIELTSGFDSQMINALQMVSAWKDYFGYPTGALQGIIAAAYSLGAILSLPFIPYVNDRWGRRWSIFGGSTIMILGALLQGFSTHVGMYIVARLILGFGIPTCIVSGSSLIGELSYPKERPVLTSLFNVAYFVGQIMAAGITFGTNTISNDYAWRIPSWLQICPSLLQITFVFFLPESPRWLIVNDRIEEAREVFITYHAEGDRDSEFVKAEMAQIQTTIRIEMDTAKMSWMDILATAGNRRRALVTMFLGLYLHSMVGQHAHLLLSRHHPLEKIGWTNTQDMQKVNLGIAGWSLICGTTVALLVRRFRRRVMYMTCVLSLLCVYIAWTLSPPLVTLLAKGPEVQYLALRNALLILQKRPEVLRNDIRVFFCKYNDPIYVKVTKLELIFMLANEKNIDEVLTELREYATEIDVHFVRKAVRAIGKLAIKIEPAARQCINLLLELVSTKVTYIVQEATVLWPYALRSRGIAFFQLFGRLAGFFTTFVNPIGMDNAGWKYLIFYCCWLAFEVGFVWFMFPETAGRTLEELAFLFEDKHFAENANMAVEKVVHEDVPGAQRPLGDEKEAELVPRVLKWATEETDNPDLRDRAYMYWRLLSTDMAAAKTIVMTEKPPITAESERLDPATLEEMCLNVGTLATVYLKPVQTVFRSARARKLLDSPALQKQYLATAEKQKSLSQLGLGGQPADIDVRNRAANAATAAGVGAGAALGTPNGDGNDNLAQAVNDADAYFAGIGPQQMAAMRVDDGDVGLEAQPSSLPCEGVYLPEGGIVEDDKLPVKALWEMGRTLTAEGAQGEGLGSGLAADEEVSTEASADAAAPPSTGEPLVEMDGCQVRYGDKIALGNWSQSTPAGPKDGLIWTVRRGERWGVFGPNGSGKTTIVALLCSDHPQTYALPIKLFGRSRIPEPGSGGKALTFWDIQARIGHSSPEVHQHMPRNLTVRAVLESAWASTFSAVPRLDDDAHARVEAALKWFAPELDPSFQSRAAEGGLAWADDNLFGKLSFSAQRVALLVRAVIRGQDVVVLDEAFGGMDEVVREKCMAFLEQGVDGGVPGLSEAQALVCISHVREEVPDCVEAWMCLPEANEGLPARFGRFRGSRLKA</sequence>
<dbReference type="Gene3D" id="1.25.10.10">
    <property type="entry name" value="Leucine-rich Repeat Variant"/>
    <property type="match status" value="1"/>
</dbReference>
<comment type="similarity">
    <text evidence="2">Belongs to the major facilitator superfamily. Sugar transporter (TC 2.A.1.1) family.</text>
</comment>
<comment type="subcellular location">
    <subcellularLocation>
        <location evidence="1">Membrane</location>
        <topology evidence="1">Multi-pass membrane protein</topology>
    </subcellularLocation>
</comment>
<keyword evidence="4 10" id="KW-0812">Transmembrane</keyword>
<feature type="transmembrane region" description="Helical" evidence="10">
    <location>
        <begin position="291"/>
        <end position="313"/>
    </location>
</feature>
<dbReference type="GO" id="GO:0005524">
    <property type="term" value="F:ATP binding"/>
    <property type="evidence" value="ECO:0007669"/>
    <property type="project" value="UniProtKB-KW"/>
</dbReference>
<dbReference type="PROSITE" id="PS50850">
    <property type="entry name" value="MFS"/>
    <property type="match status" value="1"/>
</dbReference>
<evidence type="ECO:0000256" key="7">
    <source>
        <dbReference type="ARBA" id="ARBA00022989"/>
    </source>
</evidence>
<dbReference type="Proteomes" id="UP000045706">
    <property type="component" value="Unassembled WGS sequence"/>
</dbReference>
<feature type="transmembrane region" description="Helical" evidence="10">
    <location>
        <begin position="333"/>
        <end position="352"/>
    </location>
</feature>
<dbReference type="InterPro" id="IPR005828">
    <property type="entry name" value="MFS_sugar_transport-like"/>
</dbReference>
<dbReference type="AlphaFoldDB" id="A0A0G4KQP0"/>
<dbReference type="PANTHER" id="PTHR48022">
    <property type="entry name" value="PLASTIDIC GLUCOSE TRANSPORTER 4"/>
    <property type="match status" value="1"/>
</dbReference>
<evidence type="ECO:0000256" key="1">
    <source>
        <dbReference type="ARBA" id="ARBA00004141"/>
    </source>
</evidence>
<proteinExistence type="inferred from homology"/>
<dbReference type="GO" id="GO:0010467">
    <property type="term" value="P:gene expression"/>
    <property type="evidence" value="ECO:0007669"/>
    <property type="project" value="UniProtKB-ARBA"/>
</dbReference>
<organism evidence="12 13">
    <name type="scientific">Verticillium longisporum</name>
    <name type="common">Verticillium dahliae var. longisporum</name>
    <dbReference type="NCBI Taxonomy" id="100787"/>
    <lineage>
        <taxon>Eukaryota</taxon>
        <taxon>Fungi</taxon>
        <taxon>Dikarya</taxon>
        <taxon>Ascomycota</taxon>
        <taxon>Pezizomycotina</taxon>
        <taxon>Sordariomycetes</taxon>
        <taxon>Hypocreomycetidae</taxon>
        <taxon>Glomerellales</taxon>
        <taxon>Plectosphaerellaceae</taxon>
        <taxon>Verticillium</taxon>
    </lineage>
</organism>
<dbReference type="GO" id="GO:0005351">
    <property type="term" value="F:carbohydrate:proton symporter activity"/>
    <property type="evidence" value="ECO:0007669"/>
    <property type="project" value="TreeGrafter"/>
</dbReference>
<evidence type="ECO:0000256" key="6">
    <source>
        <dbReference type="ARBA" id="ARBA00022840"/>
    </source>
</evidence>
<evidence type="ECO:0000256" key="2">
    <source>
        <dbReference type="ARBA" id="ARBA00010992"/>
    </source>
</evidence>
<feature type="transmembrane region" description="Helical" evidence="10">
    <location>
        <begin position="111"/>
        <end position="129"/>
    </location>
</feature>
<dbReference type="Pfam" id="PF00005">
    <property type="entry name" value="ABC_tran"/>
    <property type="match status" value="1"/>
</dbReference>
<gene>
    <name evidence="12" type="ORF">BN1723_009579</name>
</gene>
<feature type="domain" description="Major facilitator superfamily (MFS) profile" evidence="11">
    <location>
        <begin position="43"/>
        <end position="568"/>
    </location>
</feature>
<dbReference type="GO" id="GO:0016887">
    <property type="term" value="F:ATP hydrolysis activity"/>
    <property type="evidence" value="ECO:0007669"/>
    <property type="project" value="InterPro"/>
</dbReference>
<dbReference type="SMART" id="SM00382">
    <property type="entry name" value="AAA"/>
    <property type="match status" value="1"/>
</dbReference>